<sequence>MGRRVAHMNDLGSVRAHDERWFFDRVMPDRQDQVGTVYCLVQVVTSAKRGSSHPEFTGLIMADGRNSALAHLGVEKRDAGTSNELGQLTREPGTVARGAEHDQRTLGLRQHGRGPFDGSLLRNRELDRMQRNKAHVIAYLLGCHVFGQLEMDRTGPLVRGEPERFAHHARDAAPADYLPGCLRQRLHGCDNVDYLKACLVGCHDGFLPGDEHHRHGAEMGVGCTGDQIQRTGTECRHADARPSRQAPVSGRHEGCRLLMAGDDKLDVRVSQRLDDVEIFFARHRENAIDALILQRLDKQI</sequence>
<organism evidence="1 2">
    <name type="scientific">Caballeronia sordidicola</name>
    <name type="common">Burkholderia sordidicola</name>
    <dbReference type="NCBI Taxonomy" id="196367"/>
    <lineage>
        <taxon>Bacteria</taxon>
        <taxon>Pseudomonadati</taxon>
        <taxon>Pseudomonadota</taxon>
        <taxon>Betaproteobacteria</taxon>
        <taxon>Burkholderiales</taxon>
        <taxon>Burkholderiaceae</taxon>
        <taxon>Caballeronia</taxon>
    </lineage>
</organism>
<reference evidence="1 2" key="1">
    <citation type="submission" date="2017-03" db="EMBL/GenBank/DDBJ databases">
        <title>Genome analysis of strain PAMC 26577.</title>
        <authorList>
            <person name="Oh H.-M."/>
            <person name="Yang J.-A."/>
        </authorList>
    </citation>
    <scope>NUCLEOTIDE SEQUENCE [LARGE SCALE GENOMIC DNA]</scope>
    <source>
        <strain evidence="1 2">PAMC 26577</strain>
    </source>
</reference>
<gene>
    <name evidence="1" type="ORF">PAMC26577_32475</name>
</gene>
<evidence type="ECO:0000313" key="2">
    <source>
        <dbReference type="Proteomes" id="UP000195221"/>
    </source>
</evidence>
<name>A0A242MBR4_CABSO</name>
<accession>A0A242MBR4</accession>
<protein>
    <submittedName>
        <fullName evidence="1">Uncharacterized protein</fullName>
    </submittedName>
</protein>
<proteinExistence type="predicted"/>
<evidence type="ECO:0000313" key="1">
    <source>
        <dbReference type="EMBL" id="OTP68736.1"/>
    </source>
</evidence>
<comment type="caution">
    <text evidence="1">The sequence shown here is derived from an EMBL/GenBank/DDBJ whole genome shotgun (WGS) entry which is preliminary data.</text>
</comment>
<dbReference type="AlphaFoldDB" id="A0A242MBR4"/>
<dbReference type="EMBL" id="NBTZ01000127">
    <property type="protein sequence ID" value="OTP68736.1"/>
    <property type="molecule type" value="Genomic_DNA"/>
</dbReference>
<dbReference type="Proteomes" id="UP000195221">
    <property type="component" value="Unassembled WGS sequence"/>
</dbReference>